<sequence length="226" mass="25323">MTRNDGPPLHLWDVRIKATPVPADNRAVRAADRIFRPTTRSDEAVAWLNDVHDLAERAGFAVPRHVPSVNGRLVEDGWTCEMALSGRPFAPTELPQIRTRIAVFHDLTRRVPQRPDFLSSQSLLKWSRGGDIDLDAMPPEVAAACRAAWEPLVNQPLTVVHGDLSPKTLVRCADGRPGLLGWDESRRDVALFDRAEAEQPRLAWQVAARWTREPTRARRLASRLTG</sequence>
<dbReference type="Proteomes" id="UP000193870">
    <property type="component" value="Unassembled WGS sequence"/>
</dbReference>
<dbReference type="InterPro" id="IPR011009">
    <property type="entry name" value="Kinase-like_dom_sf"/>
</dbReference>
<organism evidence="1 2">
    <name type="scientific">Palleronia marisminoris</name>
    <dbReference type="NCBI Taxonomy" id="315423"/>
    <lineage>
        <taxon>Bacteria</taxon>
        <taxon>Pseudomonadati</taxon>
        <taxon>Pseudomonadota</taxon>
        <taxon>Alphaproteobacteria</taxon>
        <taxon>Rhodobacterales</taxon>
        <taxon>Roseobacteraceae</taxon>
        <taxon>Palleronia</taxon>
    </lineage>
</organism>
<evidence type="ECO:0000313" key="2">
    <source>
        <dbReference type="Proteomes" id="UP000193870"/>
    </source>
</evidence>
<dbReference type="OrthoDB" id="7326703at2"/>
<dbReference type="RefSeq" id="WP_085854151.1">
    <property type="nucleotide sequence ID" value="NZ_FOPF01000005.1"/>
</dbReference>
<protein>
    <recommendedName>
        <fullName evidence="3">Phosphotransferase enzyme family protein</fullName>
    </recommendedName>
</protein>
<reference evidence="1 2" key="1">
    <citation type="submission" date="2017-03" db="EMBL/GenBank/DDBJ databases">
        <authorList>
            <person name="Afonso C.L."/>
            <person name="Miller P.J."/>
            <person name="Scott M.A."/>
            <person name="Spackman E."/>
            <person name="Goraichik I."/>
            <person name="Dimitrov K.M."/>
            <person name="Suarez D.L."/>
            <person name="Swayne D.E."/>
        </authorList>
    </citation>
    <scope>NUCLEOTIDE SEQUENCE [LARGE SCALE GENOMIC DNA]</scope>
    <source>
        <strain evidence="1 2">CECT 7066</strain>
    </source>
</reference>
<keyword evidence="2" id="KW-1185">Reference proteome</keyword>
<dbReference type="AlphaFoldDB" id="A0A1Y5SYS9"/>
<accession>A0A1Y5SYS9</accession>
<evidence type="ECO:0008006" key="3">
    <source>
        <dbReference type="Google" id="ProtNLM"/>
    </source>
</evidence>
<proteinExistence type="predicted"/>
<evidence type="ECO:0000313" key="1">
    <source>
        <dbReference type="EMBL" id="SLN48241.1"/>
    </source>
</evidence>
<dbReference type="EMBL" id="FWFV01000005">
    <property type="protein sequence ID" value="SLN48241.1"/>
    <property type="molecule type" value="Genomic_DNA"/>
</dbReference>
<dbReference type="STRING" id="315423.SAMN04488020_105233"/>
<dbReference type="SUPFAM" id="SSF56112">
    <property type="entry name" value="Protein kinase-like (PK-like)"/>
    <property type="match status" value="1"/>
</dbReference>
<name>A0A1Y5SYS9_9RHOB</name>
<gene>
    <name evidence="1" type="ORF">PAM7066_02177</name>
</gene>